<evidence type="ECO:0000313" key="3">
    <source>
        <dbReference type="EMBL" id="TCJ88537.1"/>
    </source>
</evidence>
<dbReference type="InterPro" id="IPR015424">
    <property type="entry name" value="PyrdxlP-dep_Trfase"/>
</dbReference>
<keyword evidence="3" id="KW-0456">Lyase</keyword>
<evidence type="ECO:0000313" key="4">
    <source>
        <dbReference type="Proteomes" id="UP000294887"/>
    </source>
</evidence>
<evidence type="ECO:0000256" key="1">
    <source>
        <dbReference type="ARBA" id="ARBA00022898"/>
    </source>
</evidence>
<dbReference type="Gene3D" id="3.90.1150.10">
    <property type="entry name" value="Aspartate Aminotransferase, domain 1"/>
    <property type="match status" value="1"/>
</dbReference>
<dbReference type="InterPro" id="IPR015421">
    <property type="entry name" value="PyrdxlP-dep_Trfase_major"/>
</dbReference>
<evidence type="ECO:0000259" key="2">
    <source>
        <dbReference type="Pfam" id="PF00266"/>
    </source>
</evidence>
<dbReference type="PANTHER" id="PTHR43586">
    <property type="entry name" value="CYSTEINE DESULFURASE"/>
    <property type="match status" value="1"/>
</dbReference>
<dbReference type="PANTHER" id="PTHR43586:SF8">
    <property type="entry name" value="CYSTEINE DESULFURASE 1, CHLOROPLASTIC"/>
    <property type="match status" value="1"/>
</dbReference>
<keyword evidence="4" id="KW-1185">Reference proteome</keyword>
<dbReference type="GO" id="GO:0016829">
    <property type="term" value="F:lyase activity"/>
    <property type="evidence" value="ECO:0007669"/>
    <property type="project" value="UniProtKB-KW"/>
</dbReference>
<dbReference type="Gene3D" id="3.40.640.10">
    <property type="entry name" value="Type I PLP-dependent aspartate aminotransferase-like (Major domain)"/>
    <property type="match status" value="1"/>
</dbReference>
<dbReference type="InterPro" id="IPR015422">
    <property type="entry name" value="PyrdxlP-dep_Trfase_small"/>
</dbReference>
<dbReference type="Pfam" id="PF00266">
    <property type="entry name" value="Aminotran_5"/>
    <property type="match status" value="1"/>
</dbReference>
<dbReference type="AlphaFoldDB" id="A0A4R1F2W8"/>
<protein>
    <submittedName>
        <fullName evidence="3">Selenocysteine lyase/cysteine desulfurase</fullName>
    </submittedName>
</protein>
<feature type="domain" description="Aminotransferase class V" evidence="2">
    <location>
        <begin position="38"/>
        <end position="420"/>
    </location>
</feature>
<organism evidence="3 4">
    <name type="scientific">Cocleimonas flava</name>
    <dbReference type="NCBI Taxonomy" id="634765"/>
    <lineage>
        <taxon>Bacteria</taxon>
        <taxon>Pseudomonadati</taxon>
        <taxon>Pseudomonadota</taxon>
        <taxon>Gammaproteobacteria</taxon>
        <taxon>Thiotrichales</taxon>
        <taxon>Thiotrichaceae</taxon>
        <taxon>Cocleimonas</taxon>
    </lineage>
</organism>
<dbReference type="InterPro" id="IPR000192">
    <property type="entry name" value="Aminotrans_V_dom"/>
</dbReference>
<comment type="caution">
    <text evidence="3">The sequence shown here is derived from an EMBL/GenBank/DDBJ whole genome shotgun (WGS) entry which is preliminary data.</text>
</comment>
<gene>
    <name evidence="3" type="ORF">EV695_0394</name>
</gene>
<name>A0A4R1F2W8_9GAMM</name>
<dbReference type="SUPFAM" id="SSF53383">
    <property type="entry name" value="PLP-dependent transferases"/>
    <property type="match status" value="1"/>
</dbReference>
<accession>A0A4R1F2W8</accession>
<reference evidence="3 4" key="1">
    <citation type="submission" date="2019-03" db="EMBL/GenBank/DDBJ databases">
        <title>Genomic Encyclopedia of Type Strains, Phase IV (KMG-IV): sequencing the most valuable type-strain genomes for metagenomic binning, comparative biology and taxonomic classification.</title>
        <authorList>
            <person name="Goeker M."/>
        </authorList>
    </citation>
    <scope>NUCLEOTIDE SEQUENCE [LARGE SCALE GENOMIC DNA]</scope>
    <source>
        <strain evidence="3 4">DSM 24830</strain>
    </source>
</reference>
<dbReference type="RefSeq" id="WP_207906921.1">
    <property type="nucleotide sequence ID" value="NZ_BAAAFU010000008.1"/>
</dbReference>
<sequence length="430" mass="47826">MGNSNKNSGELFSDETMQYVKDSFYHVDVDLNGRSRLFFDNAGGSFRLKKAVERYAEISASPDCLDRMHDTAVHLQGIQNKGQKDFRMLLNVEGGTVYTALTASKVMFDMVRVITENVAGTNIVTTILEHPSSFDAMELNASRTNRELRVAKSNPVTGGVDVDEIISLVDENTALLSVIYASNISGAKLDIESIVAAARAIKPDLYIIVDAVQHAPHEIIDLKNIPIDGINIAPYKFFGCRGMGLAWLSERAAELPHDKLSGKKSHIWDLGSSDPAQYGMFTEVIDYVCSLATREDQEHKEATRRNQFTAGMQMIALHERALLSRMLNGAEGVTGLREMENLDVYLDHDDLTKRDLILAINFKKIDPASAVKEYDKQGVTVFERVNTSLYSKRMLESFDLEGAIRVSPLHCHSIEDVDKFLAITQKMANA</sequence>
<dbReference type="EMBL" id="SMFQ01000002">
    <property type="protein sequence ID" value="TCJ88537.1"/>
    <property type="molecule type" value="Genomic_DNA"/>
</dbReference>
<proteinExistence type="predicted"/>
<dbReference type="Proteomes" id="UP000294887">
    <property type="component" value="Unassembled WGS sequence"/>
</dbReference>
<keyword evidence="1" id="KW-0663">Pyridoxal phosphate</keyword>